<dbReference type="SUPFAM" id="SSF81901">
    <property type="entry name" value="HCP-like"/>
    <property type="match status" value="1"/>
</dbReference>
<name>A0A5E7SGL5_PSEFL</name>
<feature type="signal peptide" evidence="1">
    <location>
        <begin position="1"/>
        <end position="33"/>
    </location>
</feature>
<dbReference type="InterPro" id="IPR053301">
    <property type="entry name" value="F-box_motif"/>
</dbReference>
<feature type="chain" id="PRO_5022952291" description="Sel1 repeat family protein" evidence="1">
    <location>
        <begin position="34"/>
        <end position="335"/>
    </location>
</feature>
<evidence type="ECO:0000313" key="3">
    <source>
        <dbReference type="Proteomes" id="UP000326452"/>
    </source>
</evidence>
<evidence type="ECO:0000313" key="2">
    <source>
        <dbReference type="EMBL" id="VVP85892.1"/>
    </source>
</evidence>
<accession>A0A5E7SGL5</accession>
<dbReference type="Proteomes" id="UP000326452">
    <property type="component" value="Unassembled WGS sequence"/>
</dbReference>
<dbReference type="EMBL" id="CABVJC010000002">
    <property type="protein sequence ID" value="VVP85892.1"/>
    <property type="molecule type" value="Genomic_DNA"/>
</dbReference>
<proteinExistence type="predicted"/>
<gene>
    <name evidence="2" type="ORF">PS941_01195</name>
</gene>
<dbReference type="InterPro" id="IPR011990">
    <property type="entry name" value="TPR-like_helical_dom_sf"/>
</dbReference>
<dbReference type="RefSeq" id="WP_150692360.1">
    <property type="nucleotide sequence ID" value="NZ_CABVJC010000002.1"/>
</dbReference>
<organism evidence="2 3">
    <name type="scientific">Pseudomonas fluorescens</name>
    <dbReference type="NCBI Taxonomy" id="294"/>
    <lineage>
        <taxon>Bacteria</taxon>
        <taxon>Pseudomonadati</taxon>
        <taxon>Pseudomonadota</taxon>
        <taxon>Gammaproteobacteria</taxon>
        <taxon>Pseudomonadales</taxon>
        <taxon>Pseudomonadaceae</taxon>
        <taxon>Pseudomonas</taxon>
    </lineage>
</organism>
<keyword evidence="1" id="KW-0732">Signal</keyword>
<dbReference type="PANTHER" id="PTHR45088:SF1">
    <property type="entry name" value="OS04G0476000 PROTEIN"/>
    <property type="match status" value="1"/>
</dbReference>
<evidence type="ECO:0000256" key="1">
    <source>
        <dbReference type="SAM" id="SignalP"/>
    </source>
</evidence>
<protein>
    <recommendedName>
        <fullName evidence="4">Sel1 repeat family protein</fullName>
    </recommendedName>
</protein>
<evidence type="ECO:0008006" key="4">
    <source>
        <dbReference type="Google" id="ProtNLM"/>
    </source>
</evidence>
<dbReference type="AlphaFoldDB" id="A0A5E7SGL5"/>
<dbReference type="OrthoDB" id="5587079at2"/>
<sequence precursor="true">MNRIAKTKLNQIALLFSLSLISILPYSFNSASASTARPSSEQRGIILYNQMKIDAAIPQLKEEAKNGEIESQYYLAESLRKKNGYMTPEAQLWYESAAEKKNVYAMIQLGRAKNDLCAIMENCPPSKKTQAEWFVEAKKITLPKANDGDPESLYLMYEITLDHKWLEKSANAGYPLAQYWMAVSERQGEGYFFIPGGRDASVRRWLLLSSEGGNPKAMMEYLETLYVKGEMESTRHWLEVAAATGEQAALSNYGAYISHTPDKIGYPLDLVKGYAIFSLLKELGDSGGVQDYVDRKIEKIAEKMTPEQIEQSKIVAQEWKATHPPISFFPEKLSD</sequence>
<dbReference type="PANTHER" id="PTHR45088">
    <property type="entry name" value="OSJNBA0022H21.17 PROTEIN"/>
    <property type="match status" value="1"/>
</dbReference>
<reference evidence="2 3" key="1">
    <citation type="submission" date="2019-09" db="EMBL/GenBank/DDBJ databases">
        <authorList>
            <person name="Chandra G."/>
            <person name="Truman W A."/>
        </authorList>
    </citation>
    <scope>NUCLEOTIDE SEQUENCE [LARGE SCALE GENOMIC DNA]</scope>
    <source>
        <strain evidence="2">PS941</strain>
    </source>
</reference>
<dbReference type="Gene3D" id="1.25.40.10">
    <property type="entry name" value="Tetratricopeptide repeat domain"/>
    <property type="match status" value="1"/>
</dbReference>